<keyword evidence="1" id="KW-0812">Transmembrane</keyword>
<accession>A0A8A2VEZ7</accession>
<protein>
    <submittedName>
        <fullName evidence="2">Uncharacterized protein</fullName>
    </submittedName>
</protein>
<dbReference type="AlphaFoldDB" id="A0A8A2VEZ7"/>
<dbReference type="KEGG" id="hakz:J0X25_18010"/>
<dbReference type="Proteomes" id="UP000663203">
    <property type="component" value="Chromosome"/>
</dbReference>
<feature type="transmembrane region" description="Helical" evidence="1">
    <location>
        <begin position="168"/>
        <end position="186"/>
    </location>
</feature>
<evidence type="ECO:0000313" key="2">
    <source>
        <dbReference type="EMBL" id="QSW99247.1"/>
    </source>
</evidence>
<keyword evidence="1" id="KW-1133">Transmembrane helix</keyword>
<keyword evidence="1" id="KW-0472">Membrane</keyword>
<organism evidence="2 3">
    <name type="scientific">Haloterrigena alkaliphila</name>
    <dbReference type="NCBI Taxonomy" id="2816475"/>
    <lineage>
        <taxon>Archaea</taxon>
        <taxon>Methanobacteriati</taxon>
        <taxon>Methanobacteriota</taxon>
        <taxon>Stenosarchaea group</taxon>
        <taxon>Halobacteria</taxon>
        <taxon>Halobacteriales</taxon>
        <taxon>Natrialbaceae</taxon>
        <taxon>Haloterrigena</taxon>
    </lineage>
</organism>
<dbReference type="RefSeq" id="WP_207288855.1">
    <property type="nucleotide sequence ID" value="NZ_CP071462.1"/>
</dbReference>
<sequence length="257" mass="27344">MRPVEDRLRGHLVEGESIQSVTAGRLLEAGARGRAAIGLTERRFLCVDDTGDFVDVSYDYVSSIRRRRRTKIRVRSESGPNRLLHLVAGLVGALALVTGLVLSSSIPSFRAAAAVALAVVTVAVAVPTEIVRRRSSVSRSYDEIAVGVGGLALLGLVGTAFVASSVSIPLYVLATLGGLVLAGYAVRYRDEIEPRIEGLGLEREDEAVIAITTIDGTTVRVAVDADSTFGRDLGTWVHRRERDPAIAETPVVGTPSD</sequence>
<evidence type="ECO:0000256" key="1">
    <source>
        <dbReference type="SAM" id="Phobius"/>
    </source>
</evidence>
<dbReference type="EMBL" id="CP071462">
    <property type="protein sequence ID" value="QSW99247.1"/>
    <property type="molecule type" value="Genomic_DNA"/>
</dbReference>
<feature type="transmembrane region" description="Helical" evidence="1">
    <location>
        <begin position="109"/>
        <end position="131"/>
    </location>
</feature>
<evidence type="ECO:0000313" key="3">
    <source>
        <dbReference type="Proteomes" id="UP000663203"/>
    </source>
</evidence>
<feature type="transmembrane region" description="Helical" evidence="1">
    <location>
        <begin position="83"/>
        <end position="103"/>
    </location>
</feature>
<dbReference type="GeneID" id="63189241"/>
<keyword evidence="3" id="KW-1185">Reference proteome</keyword>
<reference evidence="2 3" key="1">
    <citation type="submission" date="2021-03" db="EMBL/GenBank/DDBJ databases">
        <title>Haloterrigena longa sp. nov. and Haloterrigena limicola sp. nov., extremely halophilic archaea isolated from a salt lake.</title>
        <authorList>
            <person name="Henglin C."/>
        </authorList>
    </citation>
    <scope>NUCLEOTIDE SEQUENCE [LARGE SCALE GENOMIC DNA]</scope>
    <source>
        <strain evidence="2 3">KZCA68</strain>
    </source>
</reference>
<proteinExistence type="predicted"/>
<name>A0A8A2VEZ7_9EURY</name>
<gene>
    <name evidence="2" type="ORF">J0X25_18010</name>
</gene>
<feature type="transmembrane region" description="Helical" evidence="1">
    <location>
        <begin position="143"/>
        <end position="162"/>
    </location>
</feature>